<keyword evidence="3" id="KW-0540">Nuclease</keyword>
<keyword evidence="4" id="KW-0255">Endonuclease</keyword>
<dbReference type="EMBL" id="AVOT02012119">
    <property type="protein sequence ID" value="MBW0493545.1"/>
    <property type="molecule type" value="Genomic_DNA"/>
</dbReference>
<dbReference type="Pfam" id="PF17917">
    <property type="entry name" value="RT_RNaseH"/>
    <property type="match status" value="1"/>
</dbReference>
<dbReference type="AlphaFoldDB" id="A0A9Q3D107"/>
<protein>
    <recommendedName>
        <fullName evidence="7">Reverse transcriptase RNase H-like domain-containing protein</fullName>
    </recommendedName>
</protein>
<keyword evidence="6" id="KW-0695">RNA-directed DNA polymerase</keyword>
<keyword evidence="1" id="KW-0808">Transferase</keyword>
<comment type="caution">
    <text evidence="8">The sequence shown here is derived from an EMBL/GenBank/DDBJ whole genome shotgun (WGS) entry which is preliminary data.</text>
</comment>
<dbReference type="GO" id="GO:0003964">
    <property type="term" value="F:RNA-directed DNA polymerase activity"/>
    <property type="evidence" value="ECO:0007669"/>
    <property type="project" value="UniProtKB-KW"/>
</dbReference>
<sequence length="106" mass="12105">MNALTNSTFLLTPELKLHFKWYIDACGEGLGSSLHQTRIINNKPIGGPILFISRQTKPTAERYGESHMECLCLVWALEKLNYYLDGTVFDLITDCNAIKYFLNMKT</sequence>
<dbReference type="Proteomes" id="UP000765509">
    <property type="component" value="Unassembled WGS sequence"/>
</dbReference>
<evidence type="ECO:0000313" key="8">
    <source>
        <dbReference type="EMBL" id="MBW0493545.1"/>
    </source>
</evidence>
<proteinExistence type="predicted"/>
<keyword evidence="9" id="KW-1185">Reference proteome</keyword>
<keyword evidence="5" id="KW-0378">Hydrolase</keyword>
<gene>
    <name evidence="8" type="ORF">O181_033260</name>
</gene>
<dbReference type="InterPro" id="IPR041373">
    <property type="entry name" value="RT_RNaseH"/>
</dbReference>
<dbReference type="OrthoDB" id="2208902at2759"/>
<evidence type="ECO:0000259" key="7">
    <source>
        <dbReference type="Pfam" id="PF17917"/>
    </source>
</evidence>
<evidence type="ECO:0000256" key="5">
    <source>
        <dbReference type="ARBA" id="ARBA00022801"/>
    </source>
</evidence>
<evidence type="ECO:0000313" key="9">
    <source>
        <dbReference type="Proteomes" id="UP000765509"/>
    </source>
</evidence>
<evidence type="ECO:0000256" key="2">
    <source>
        <dbReference type="ARBA" id="ARBA00022695"/>
    </source>
</evidence>
<keyword evidence="2" id="KW-0548">Nucleotidyltransferase</keyword>
<feature type="domain" description="Reverse transcriptase RNase H-like" evidence="7">
    <location>
        <begin position="17"/>
        <end position="105"/>
    </location>
</feature>
<dbReference type="GO" id="GO:0016787">
    <property type="term" value="F:hydrolase activity"/>
    <property type="evidence" value="ECO:0007669"/>
    <property type="project" value="UniProtKB-KW"/>
</dbReference>
<accession>A0A9Q3D107</accession>
<dbReference type="InterPro" id="IPR043502">
    <property type="entry name" value="DNA/RNA_pol_sf"/>
</dbReference>
<dbReference type="SUPFAM" id="SSF56672">
    <property type="entry name" value="DNA/RNA polymerases"/>
    <property type="match status" value="1"/>
</dbReference>
<evidence type="ECO:0000256" key="3">
    <source>
        <dbReference type="ARBA" id="ARBA00022722"/>
    </source>
</evidence>
<name>A0A9Q3D107_9BASI</name>
<evidence type="ECO:0000256" key="4">
    <source>
        <dbReference type="ARBA" id="ARBA00022759"/>
    </source>
</evidence>
<evidence type="ECO:0000256" key="1">
    <source>
        <dbReference type="ARBA" id="ARBA00022679"/>
    </source>
</evidence>
<evidence type="ECO:0000256" key="6">
    <source>
        <dbReference type="ARBA" id="ARBA00022918"/>
    </source>
</evidence>
<dbReference type="GO" id="GO:0004519">
    <property type="term" value="F:endonuclease activity"/>
    <property type="evidence" value="ECO:0007669"/>
    <property type="project" value="UniProtKB-KW"/>
</dbReference>
<reference evidence="8" key="1">
    <citation type="submission" date="2021-03" db="EMBL/GenBank/DDBJ databases">
        <title>Draft genome sequence of rust myrtle Austropuccinia psidii MF-1, a brazilian biotype.</title>
        <authorList>
            <person name="Quecine M.C."/>
            <person name="Pachon D.M.R."/>
            <person name="Bonatelli M.L."/>
            <person name="Correr F.H."/>
            <person name="Franceschini L.M."/>
            <person name="Leite T.F."/>
            <person name="Margarido G.R.A."/>
            <person name="Almeida C.A."/>
            <person name="Ferrarezi J.A."/>
            <person name="Labate C.A."/>
        </authorList>
    </citation>
    <scope>NUCLEOTIDE SEQUENCE</scope>
    <source>
        <strain evidence="8">MF-1</strain>
    </source>
</reference>
<organism evidence="8 9">
    <name type="scientific">Austropuccinia psidii MF-1</name>
    <dbReference type="NCBI Taxonomy" id="1389203"/>
    <lineage>
        <taxon>Eukaryota</taxon>
        <taxon>Fungi</taxon>
        <taxon>Dikarya</taxon>
        <taxon>Basidiomycota</taxon>
        <taxon>Pucciniomycotina</taxon>
        <taxon>Pucciniomycetes</taxon>
        <taxon>Pucciniales</taxon>
        <taxon>Sphaerophragmiaceae</taxon>
        <taxon>Austropuccinia</taxon>
    </lineage>
</organism>